<dbReference type="EMBL" id="CAHIKZ030000443">
    <property type="protein sequence ID" value="CAE1174739.1"/>
    <property type="molecule type" value="Genomic_DNA"/>
</dbReference>
<accession>A0A812BBR2</accession>
<dbReference type="AlphaFoldDB" id="A0A812BBR2"/>
<name>A0A812BBR2_ACAPH</name>
<dbReference type="Proteomes" id="UP000597762">
    <property type="component" value="Unassembled WGS sequence"/>
</dbReference>
<comment type="caution">
    <text evidence="2">The sequence shown here is derived from an EMBL/GenBank/DDBJ whole genome shotgun (WGS) entry which is preliminary data.</text>
</comment>
<keyword evidence="1" id="KW-0812">Transmembrane</keyword>
<reference evidence="2" key="1">
    <citation type="submission" date="2021-01" db="EMBL/GenBank/DDBJ databases">
        <authorList>
            <person name="Li R."/>
            <person name="Bekaert M."/>
        </authorList>
    </citation>
    <scope>NUCLEOTIDE SEQUENCE</scope>
    <source>
        <strain evidence="2">Farmed</strain>
    </source>
</reference>
<sequence length="304" mass="34235">MKAVKTFNKFNFFLSFGFSSIFFISVFSIIYNLLDSLCRPLVKFFCFLSLSNVISVTLIFAFCHFSLFFFLLFLLYPFLNSCKHRSLSLIHSLSQSLTCSNSLTPSPSWTPSLSCTPSLSHLLTLPHSLAFLHILIRFTFLHILIRFAFSHSLTLFAFSHSLTLFAFSHSLTLFALSHSLTLFAFSHSLTLFALSDPPHSVKPKRTPSLCSPSRLPSLCSPSKDPSLCSAFCRLPHSVRPPDSSLCSPSRTPSLCSPSRTLNYNFLNSIINKTCNDSQKLQRCTRILKCYCHAIKLSISSYLSF</sequence>
<evidence type="ECO:0000313" key="3">
    <source>
        <dbReference type="Proteomes" id="UP000597762"/>
    </source>
</evidence>
<feature type="transmembrane region" description="Helical" evidence="1">
    <location>
        <begin position="12"/>
        <end position="34"/>
    </location>
</feature>
<keyword evidence="1" id="KW-0472">Membrane</keyword>
<keyword evidence="3" id="KW-1185">Reference proteome</keyword>
<dbReference type="OrthoDB" id="7475020at2759"/>
<feature type="transmembrane region" description="Helical" evidence="1">
    <location>
        <begin position="54"/>
        <end position="79"/>
    </location>
</feature>
<keyword evidence="1" id="KW-1133">Transmembrane helix</keyword>
<evidence type="ECO:0000313" key="2">
    <source>
        <dbReference type="EMBL" id="CAE1174739.1"/>
    </source>
</evidence>
<gene>
    <name evidence="2" type="ORF">SPHA_13237</name>
</gene>
<organism evidence="2 3">
    <name type="scientific">Acanthosepion pharaonis</name>
    <name type="common">Pharaoh cuttlefish</name>
    <name type="synonym">Sepia pharaonis</name>
    <dbReference type="NCBI Taxonomy" id="158019"/>
    <lineage>
        <taxon>Eukaryota</taxon>
        <taxon>Metazoa</taxon>
        <taxon>Spiralia</taxon>
        <taxon>Lophotrochozoa</taxon>
        <taxon>Mollusca</taxon>
        <taxon>Cephalopoda</taxon>
        <taxon>Coleoidea</taxon>
        <taxon>Decapodiformes</taxon>
        <taxon>Sepiida</taxon>
        <taxon>Sepiina</taxon>
        <taxon>Sepiidae</taxon>
        <taxon>Acanthosepion</taxon>
    </lineage>
</organism>
<protein>
    <submittedName>
        <fullName evidence="2">Uncharacterized protein</fullName>
    </submittedName>
</protein>
<proteinExistence type="predicted"/>
<feature type="transmembrane region" description="Helical" evidence="1">
    <location>
        <begin position="169"/>
        <end position="194"/>
    </location>
</feature>
<evidence type="ECO:0000256" key="1">
    <source>
        <dbReference type="SAM" id="Phobius"/>
    </source>
</evidence>